<dbReference type="AlphaFoldDB" id="A0A3M7SJT7"/>
<name>A0A3M7SJT7_BRAPC</name>
<sequence>MTNHLIDTMCSEAIDSLPSNKHTLVCQLIIIVTLFPNNSLTAFKTAEPWSIGINLAFPFSHMIKF</sequence>
<evidence type="ECO:0000313" key="1">
    <source>
        <dbReference type="EMBL" id="RNA36134.1"/>
    </source>
</evidence>
<evidence type="ECO:0000313" key="2">
    <source>
        <dbReference type="Proteomes" id="UP000276133"/>
    </source>
</evidence>
<reference evidence="1 2" key="1">
    <citation type="journal article" date="2018" name="Sci. Rep.">
        <title>Genomic signatures of local adaptation to the degree of environmental predictability in rotifers.</title>
        <authorList>
            <person name="Franch-Gras L."/>
            <person name="Hahn C."/>
            <person name="Garcia-Roger E.M."/>
            <person name="Carmona M.J."/>
            <person name="Serra M."/>
            <person name="Gomez A."/>
        </authorList>
    </citation>
    <scope>NUCLEOTIDE SEQUENCE [LARGE SCALE GENOMIC DNA]</scope>
    <source>
        <strain evidence="1">HYR1</strain>
    </source>
</reference>
<protein>
    <submittedName>
        <fullName evidence="1">Uncharacterized protein</fullName>
    </submittedName>
</protein>
<accession>A0A3M7SJT7</accession>
<gene>
    <name evidence="1" type="ORF">BpHYR1_001368</name>
</gene>
<organism evidence="1 2">
    <name type="scientific">Brachionus plicatilis</name>
    <name type="common">Marine rotifer</name>
    <name type="synonym">Brachionus muelleri</name>
    <dbReference type="NCBI Taxonomy" id="10195"/>
    <lineage>
        <taxon>Eukaryota</taxon>
        <taxon>Metazoa</taxon>
        <taxon>Spiralia</taxon>
        <taxon>Gnathifera</taxon>
        <taxon>Rotifera</taxon>
        <taxon>Eurotatoria</taxon>
        <taxon>Monogononta</taxon>
        <taxon>Pseudotrocha</taxon>
        <taxon>Ploima</taxon>
        <taxon>Brachionidae</taxon>
        <taxon>Brachionus</taxon>
    </lineage>
</organism>
<keyword evidence="2" id="KW-1185">Reference proteome</keyword>
<proteinExistence type="predicted"/>
<dbReference type="Proteomes" id="UP000276133">
    <property type="component" value="Unassembled WGS sequence"/>
</dbReference>
<dbReference type="EMBL" id="REGN01001231">
    <property type="protein sequence ID" value="RNA36134.1"/>
    <property type="molecule type" value="Genomic_DNA"/>
</dbReference>
<comment type="caution">
    <text evidence="1">The sequence shown here is derived from an EMBL/GenBank/DDBJ whole genome shotgun (WGS) entry which is preliminary data.</text>
</comment>